<feature type="compositionally biased region" description="Basic and acidic residues" evidence="1">
    <location>
        <begin position="470"/>
        <end position="480"/>
    </location>
</feature>
<feature type="compositionally biased region" description="Polar residues" evidence="1">
    <location>
        <begin position="481"/>
        <end position="491"/>
    </location>
</feature>
<feature type="compositionally biased region" description="Low complexity" evidence="1">
    <location>
        <begin position="449"/>
        <end position="463"/>
    </location>
</feature>
<name>A0ABQ4F3G1_9ACTN</name>
<evidence type="ECO:0000313" key="4">
    <source>
        <dbReference type="Proteomes" id="UP000621500"/>
    </source>
</evidence>
<sequence>MGSAAGVNQPDLLAGWLHSSQAEPRVRGHRPPPAVGLLRFAFYGRISTAEYQDAVSSRAWQLDLANRTVAEQGEIVSEYFDIGCSRRLPWHARPQAAALLAAATQQCRVFDAVIVGEYERAFHGDQFIPVAAVLAVHGVRLWLPETCGPVDLNDPTHQALVMLLGHQSKREVLRARFRTTMAMRAQVRDQGRHLGGRPPYGYRLVDAGPHPNTADARWGRRLHRLAPDPVTARHVQWIFAQRIAGTSAGGIARTLNHLGVPSPSEYDRSRNWHRTAEGWTVRTVAEILANPRYTGRQVWNRQYTDHQETEPGDRRTSRGSVRRWNPRDQWVLSARSVHRPLVSEADFVKAQTVNAIATPEDGQPRRYLLTGLVICRTCGRRADAHWCTDGPDIGADMATPAPARRYPADRNRCTYAKTCSSPASHGNSTSERRKSATTRELPPRTCGRTRSPSPATPTQSPSTGSRRRHEFQARSNDPHPNRSNMNGFGGG</sequence>
<feature type="compositionally biased region" description="Polar residues" evidence="1">
    <location>
        <begin position="417"/>
        <end position="429"/>
    </location>
</feature>
<dbReference type="InterPro" id="IPR011109">
    <property type="entry name" value="DNA_bind_recombinase_dom"/>
</dbReference>
<organism evidence="3 4">
    <name type="scientific">Plantactinospora mayteni</name>
    <dbReference type="NCBI Taxonomy" id="566021"/>
    <lineage>
        <taxon>Bacteria</taxon>
        <taxon>Bacillati</taxon>
        <taxon>Actinomycetota</taxon>
        <taxon>Actinomycetes</taxon>
        <taxon>Micromonosporales</taxon>
        <taxon>Micromonosporaceae</taxon>
        <taxon>Plantactinospora</taxon>
    </lineage>
</organism>
<dbReference type="PANTHER" id="PTHR30461:SF23">
    <property type="entry name" value="DNA RECOMBINASE-RELATED"/>
    <property type="match status" value="1"/>
</dbReference>
<feature type="domain" description="Recombinase" evidence="2">
    <location>
        <begin position="199"/>
        <end position="362"/>
    </location>
</feature>
<dbReference type="InterPro" id="IPR036162">
    <property type="entry name" value="Resolvase-like_N_sf"/>
</dbReference>
<dbReference type="EMBL" id="BONX01000072">
    <property type="protein sequence ID" value="GIH01454.1"/>
    <property type="molecule type" value="Genomic_DNA"/>
</dbReference>
<dbReference type="InterPro" id="IPR050639">
    <property type="entry name" value="SSR_resolvase"/>
</dbReference>
<dbReference type="InterPro" id="IPR006119">
    <property type="entry name" value="Resolv_N"/>
</dbReference>
<protein>
    <recommendedName>
        <fullName evidence="2">Recombinase domain-containing protein</fullName>
    </recommendedName>
</protein>
<gene>
    <name evidence="3" type="ORF">Pma05_80260</name>
</gene>
<dbReference type="SUPFAM" id="SSF53041">
    <property type="entry name" value="Resolvase-like"/>
    <property type="match status" value="1"/>
</dbReference>
<comment type="caution">
    <text evidence="3">The sequence shown here is derived from an EMBL/GenBank/DDBJ whole genome shotgun (WGS) entry which is preliminary data.</text>
</comment>
<evidence type="ECO:0000313" key="3">
    <source>
        <dbReference type="EMBL" id="GIH01454.1"/>
    </source>
</evidence>
<evidence type="ECO:0000256" key="1">
    <source>
        <dbReference type="SAM" id="MobiDB-lite"/>
    </source>
</evidence>
<dbReference type="PROSITE" id="PS51737">
    <property type="entry name" value="RECOMBINASE_DNA_BIND"/>
    <property type="match status" value="1"/>
</dbReference>
<dbReference type="Gene3D" id="3.90.1750.20">
    <property type="entry name" value="Putative Large Serine Recombinase, Chain B, Domain 2"/>
    <property type="match status" value="1"/>
</dbReference>
<keyword evidence="4" id="KW-1185">Reference proteome</keyword>
<dbReference type="InterPro" id="IPR038109">
    <property type="entry name" value="DNA_bind_recomb_sf"/>
</dbReference>
<dbReference type="Pfam" id="PF07508">
    <property type="entry name" value="Recombinase"/>
    <property type="match status" value="1"/>
</dbReference>
<feature type="region of interest" description="Disordered" evidence="1">
    <location>
        <begin position="417"/>
        <end position="491"/>
    </location>
</feature>
<dbReference type="SMART" id="SM00857">
    <property type="entry name" value="Resolvase"/>
    <property type="match status" value="1"/>
</dbReference>
<proteinExistence type="predicted"/>
<dbReference type="Gene3D" id="3.40.50.1390">
    <property type="entry name" value="Resolvase, N-terminal catalytic domain"/>
    <property type="match status" value="1"/>
</dbReference>
<dbReference type="PANTHER" id="PTHR30461">
    <property type="entry name" value="DNA-INVERTASE FROM LAMBDOID PROPHAGE"/>
    <property type="match status" value="1"/>
</dbReference>
<accession>A0ABQ4F3G1</accession>
<reference evidence="3 4" key="1">
    <citation type="submission" date="2021-01" db="EMBL/GenBank/DDBJ databases">
        <title>Whole genome shotgun sequence of Plantactinospora mayteni NBRC 109088.</title>
        <authorList>
            <person name="Komaki H."/>
            <person name="Tamura T."/>
        </authorList>
    </citation>
    <scope>NUCLEOTIDE SEQUENCE [LARGE SCALE GENOMIC DNA]</scope>
    <source>
        <strain evidence="3 4">NBRC 109088</strain>
    </source>
</reference>
<evidence type="ECO:0000259" key="2">
    <source>
        <dbReference type="PROSITE" id="PS51737"/>
    </source>
</evidence>
<dbReference type="Proteomes" id="UP000621500">
    <property type="component" value="Unassembled WGS sequence"/>
</dbReference>